<comment type="caution">
    <text evidence="1">The sequence shown here is derived from an EMBL/GenBank/DDBJ whole genome shotgun (WGS) entry which is preliminary data.</text>
</comment>
<dbReference type="EMBL" id="BGZK01000646">
    <property type="protein sequence ID" value="GBP54392.1"/>
    <property type="molecule type" value="Genomic_DNA"/>
</dbReference>
<organism evidence="1 2">
    <name type="scientific">Eumeta variegata</name>
    <name type="common">Bagworm moth</name>
    <name type="synonym">Eumeta japonica</name>
    <dbReference type="NCBI Taxonomy" id="151549"/>
    <lineage>
        <taxon>Eukaryota</taxon>
        <taxon>Metazoa</taxon>
        <taxon>Ecdysozoa</taxon>
        <taxon>Arthropoda</taxon>
        <taxon>Hexapoda</taxon>
        <taxon>Insecta</taxon>
        <taxon>Pterygota</taxon>
        <taxon>Neoptera</taxon>
        <taxon>Endopterygota</taxon>
        <taxon>Lepidoptera</taxon>
        <taxon>Glossata</taxon>
        <taxon>Ditrysia</taxon>
        <taxon>Tineoidea</taxon>
        <taxon>Psychidae</taxon>
        <taxon>Oiketicinae</taxon>
        <taxon>Eumeta</taxon>
    </lineage>
</organism>
<accession>A0A4C1WUU1</accession>
<evidence type="ECO:0000313" key="1">
    <source>
        <dbReference type="EMBL" id="GBP54392.1"/>
    </source>
</evidence>
<name>A0A4C1WUU1_EUMVA</name>
<reference evidence="1 2" key="1">
    <citation type="journal article" date="2019" name="Commun. Biol.">
        <title>The bagworm genome reveals a unique fibroin gene that provides high tensile strength.</title>
        <authorList>
            <person name="Kono N."/>
            <person name="Nakamura H."/>
            <person name="Ohtoshi R."/>
            <person name="Tomita M."/>
            <person name="Numata K."/>
            <person name="Arakawa K."/>
        </authorList>
    </citation>
    <scope>NUCLEOTIDE SEQUENCE [LARGE SCALE GENOMIC DNA]</scope>
</reference>
<evidence type="ECO:0000313" key="2">
    <source>
        <dbReference type="Proteomes" id="UP000299102"/>
    </source>
</evidence>
<gene>
    <name evidence="1" type="ORF">EVAR_29468_1</name>
</gene>
<dbReference type="Proteomes" id="UP000299102">
    <property type="component" value="Unassembled WGS sequence"/>
</dbReference>
<dbReference type="AlphaFoldDB" id="A0A4C1WUU1"/>
<proteinExistence type="predicted"/>
<protein>
    <submittedName>
        <fullName evidence="1">Uncharacterized protein</fullName>
    </submittedName>
</protein>
<keyword evidence="2" id="KW-1185">Reference proteome</keyword>
<sequence length="130" mass="14484">MSLPSLPKIAHSGASLRSCTTDGNRRAPLGAHLVRPEPIAWSGESRLSHEGTQFFFATILFFYDTHPAPKRGVYEDQKKRGVVEDDEAHLVDVLPLVSSGATLLRMRRRQNLAQNPRAQPVLSQHSDIFL</sequence>